<accession>A0A0F0GEZ2</accession>
<proteinExistence type="predicted"/>
<gene>
    <name evidence="2" type="ORF">UK23_39665</name>
</gene>
<dbReference type="EMBL" id="JYJG01000384">
    <property type="protein sequence ID" value="KJK41945.1"/>
    <property type="molecule type" value="Genomic_DNA"/>
</dbReference>
<dbReference type="AlphaFoldDB" id="A0A0F0GEZ2"/>
<keyword evidence="3" id="KW-1185">Reference proteome</keyword>
<evidence type="ECO:0000313" key="2">
    <source>
        <dbReference type="EMBL" id="KJK41945.1"/>
    </source>
</evidence>
<dbReference type="STRING" id="68170.GCA_000974445_01611"/>
<dbReference type="eggNOG" id="ENOG503254W">
    <property type="taxonomic scope" value="Bacteria"/>
</dbReference>
<dbReference type="OrthoDB" id="3681280at2"/>
<name>A0A0F0GEZ2_LENAE</name>
<dbReference type="PATRIC" id="fig|68170.10.peg.638"/>
<comment type="caution">
    <text evidence="2">The sequence shown here is derived from an EMBL/GenBank/DDBJ whole genome shotgun (WGS) entry which is preliminary data.</text>
</comment>
<dbReference type="Proteomes" id="UP000033393">
    <property type="component" value="Unassembled WGS sequence"/>
</dbReference>
<feature type="region of interest" description="Disordered" evidence="1">
    <location>
        <begin position="1"/>
        <end position="20"/>
    </location>
</feature>
<reference evidence="2 3" key="1">
    <citation type="submission" date="2015-02" db="EMBL/GenBank/DDBJ databases">
        <authorList>
            <person name="Ju K.-S."/>
            <person name="Doroghazi J.R."/>
            <person name="Metcalf W."/>
        </authorList>
    </citation>
    <scope>NUCLEOTIDE SEQUENCE [LARGE SCALE GENOMIC DNA]</scope>
    <source>
        <strain evidence="2 3">NRRL B-16140</strain>
    </source>
</reference>
<organism evidence="2 3">
    <name type="scientific">Lentzea aerocolonigenes</name>
    <name type="common">Lechevalieria aerocolonigenes</name>
    <name type="synonym">Saccharothrix aerocolonigenes</name>
    <dbReference type="NCBI Taxonomy" id="68170"/>
    <lineage>
        <taxon>Bacteria</taxon>
        <taxon>Bacillati</taxon>
        <taxon>Actinomycetota</taxon>
        <taxon>Actinomycetes</taxon>
        <taxon>Pseudonocardiales</taxon>
        <taxon>Pseudonocardiaceae</taxon>
        <taxon>Lentzea</taxon>
    </lineage>
</organism>
<evidence type="ECO:0000313" key="3">
    <source>
        <dbReference type="Proteomes" id="UP000033393"/>
    </source>
</evidence>
<sequence>MSLTTAETGTGSAGIPQNRGHDRAIGEAVAGYRLLGWQVNVTEQGVFLPLGPATTALAMPARIGSRVLADLKSRMLAGPVTVIPGPREHWIFLAELVALLPTHLKAPPEVQFVRSPHRIALPPTMTRYGSLRWANPPSHSRHWFPPFTAVLALARTAAAEDQRR</sequence>
<evidence type="ECO:0000256" key="1">
    <source>
        <dbReference type="SAM" id="MobiDB-lite"/>
    </source>
</evidence>
<protein>
    <submittedName>
        <fullName evidence="2">Uncharacterized protein</fullName>
    </submittedName>
</protein>
<feature type="compositionally biased region" description="Polar residues" evidence="1">
    <location>
        <begin position="1"/>
        <end position="10"/>
    </location>
</feature>
<dbReference type="RefSeq" id="WP_045316946.1">
    <property type="nucleotide sequence ID" value="NZ_JYJG01000384.1"/>
</dbReference>